<dbReference type="InterPro" id="IPR042002">
    <property type="entry name" value="Sortase_C"/>
</dbReference>
<feature type="active site" description="Acyl-thioester intermediate" evidence="2">
    <location>
        <position position="212"/>
    </location>
</feature>
<dbReference type="RefSeq" id="WP_010738545.1">
    <property type="nucleotide sequence ID" value="NZ_CABEEP010000001.1"/>
</dbReference>
<gene>
    <name evidence="3" type="ORF">NCTC12204_00331</name>
</gene>
<evidence type="ECO:0000313" key="4">
    <source>
        <dbReference type="Proteomes" id="UP000352698"/>
    </source>
</evidence>
<dbReference type="EMBL" id="CABEEP010000001">
    <property type="protein sequence ID" value="VTQ59206.1"/>
    <property type="molecule type" value="Genomic_DNA"/>
</dbReference>
<dbReference type="AlphaFoldDB" id="A0A7Z9ASL6"/>
<evidence type="ECO:0000256" key="1">
    <source>
        <dbReference type="ARBA" id="ARBA00022801"/>
    </source>
</evidence>
<name>A0A7Z9ASL6_ENTHR</name>
<dbReference type="Gene3D" id="2.40.260.10">
    <property type="entry name" value="Sortase"/>
    <property type="match status" value="1"/>
</dbReference>
<dbReference type="Proteomes" id="UP000352698">
    <property type="component" value="Unassembled WGS sequence"/>
</dbReference>
<dbReference type="InterPro" id="IPR023365">
    <property type="entry name" value="Sortase_dom-sf"/>
</dbReference>
<keyword evidence="1" id="KW-0378">Hydrolase</keyword>
<dbReference type="NCBIfam" id="NF033745">
    <property type="entry name" value="class_C_sortase"/>
    <property type="match status" value="1"/>
</dbReference>
<dbReference type="CDD" id="cd05827">
    <property type="entry name" value="Sortase_C"/>
    <property type="match status" value="1"/>
</dbReference>
<dbReference type="InterPro" id="IPR005754">
    <property type="entry name" value="Sortase"/>
</dbReference>
<accession>A0A7Z9ASL6</accession>
<dbReference type="GO" id="GO:0016787">
    <property type="term" value="F:hydrolase activity"/>
    <property type="evidence" value="ECO:0007669"/>
    <property type="project" value="UniProtKB-KW"/>
</dbReference>
<proteinExistence type="predicted"/>
<organism evidence="3 4">
    <name type="scientific">Enterococcus hirae</name>
    <dbReference type="NCBI Taxonomy" id="1354"/>
    <lineage>
        <taxon>Bacteria</taxon>
        <taxon>Bacillati</taxon>
        <taxon>Bacillota</taxon>
        <taxon>Bacilli</taxon>
        <taxon>Lactobacillales</taxon>
        <taxon>Enterococcaceae</taxon>
        <taxon>Enterococcus</taxon>
    </lineage>
</organism>
<dbReference type="Pfam" id="PF04203">
    <property type="entry name" value="Sortase"/>
    <property type="match status" value="1"/>
</dbReference>
<sequence length="275" mass="31766">MSNKKRRYLDSFMTLLFITGIVIFMYPFVSDRINDYLDQQIIRKYQQQAQQQKTEELEKIQQEYLEKNRELAKSNSSPGSDPFAEEEPEKVTQSTIQKHTIGVLSIPKINVRLPIFDQTTSFFLEKGASLLAETSYPVGGESTHAVLSSHRGLPKAKLFTDLDQLEKNDLFFIESQNGKLAYQVDQIKIIEPTDLDDLMIEKGQDLVTLLTCTPYMVNSHRLLVRGHRIPYEDQDIEKEVKKIDSQKKRSLLILVFVLIELLVVGIVCFICYFKH</sequence>
<reference evidence="3 4" key="1">
    <citation type="submission" date="2019-05" db="EMBL/GenBank/DDBJ databases">
        <authorList>
            <consortium name="Pathogen Informatics"/>
        </authorList>
    </citation>
    <scope>NUCLEOTIDE SEQUENCE [LARGE SCALE GENOMIC DNA]</scope>
    <source>
        <strain evidence="3 4">NCTC12204</strain>
    </source>
</reference>
<feature type="active site" description="Proton donor/acceptor" evidence="2">
    <location>
        <position position="150"/>
    </location>
</feature>
<evidence type="ECO:0000313" key="3">
    <source>
        <dbReference type="EMBL" id="VTQ59206.1"/>
    </source>
</evidence>
<protein>
    <submittedName>
        <fullName evidence="3">Sortase family protein</fullName>
    </submittedName>
</protein>
<dbReference type="SUPFAM" id="SSF63817">
    <property type="entry name" value="Sortase"/>
    <property type="match status" value="1"/>
</dbReference>
<evidence type="ECO:0000256" key="2">
    <source>
        <dbReference type="PIRSR" id="PIRSR605754-1"/>
    </source>
</evidence>
<dbReference type="NCBIfam" id="TIGR01076">
    <property type="entry name" value="sortase_fam"/>
    <property type="match status" value="1"/>
</dbReference>
<comment type="caution">
    <text evidence="3">The sequence shown here is derived from an EMBL/GenBank/DDBJ whole genome shotgun (WGS) entry which is preliminary data.</text>
</comment>